<organism evidence="12 13">
    <name type="scientific">Syntrophomonas wolfei</name>
    <dbReference type="NCBI Taxonomy" id="863"/>
    <lineage>
        <taxon>Bacteria</taxon>
        <taxon>Bacillati</taxon>
        <taxon>Bacillota</taxon>
        <taxon>Clostridia</taxon>
        <taxon>Eubacteriales</taxon>
        <taxon>Syntrophomonadaceae</taxon>
        <taxon>Syntrophomonas</taxon>
    </lineage>
</organism>
<dbReference type="FunFam" id="3.40.50.300:FF:000106">
    <property type="entry name" value="Adenylate kinase mitochondrial"/>
    <property type="match status" value="1"/>
</dbReference>
<evidence type="ECO:0000256" key="8">
    <source>
        <dbReference type="HAMAP-Rule" id="MF_00235"/>
    </source>
</evidence>
<dbReference type="Pfam" id="PF05191">
    <property type="entry name" value="ADK_lid"/>
    <property type="match status" value="1"/>
</dbReference>
<evidence type="ECO:0000256" key="7">
    <source>
        <dbReference type="ARBA" id="ARBA00022840"/>
    </source>
</evidence>
<feature type="region of interest" description="NMP" evidence="8">
    <location>
        <begin position="30"/>
        <end position="59"/>
    </location>
</feature>
<feature type="binding site" evidence="8">
    <location>
        <position position="130"/>
    </location>
    <ligand>
        <name>Zn(2+)</name>
        <dbReference type="ChEBI" id="CHEBI:29105"/>
        <note>structural</note>
    </ligand>
</feature>
<evidence type="ECO:0000256" key="9">
    <source>
        <dbReference type="RuleBase" id="RU003330"/>
    </source>
</evidence>
<evidence type="ECO:0000256" key="10">
    <source>
        <dbReference type="RuleBase" id="RU003331"/>
    </source>
</evidence>
<feature type="binding site" evidence="8">
    <location>
        <position position="133"/>
    </location>
    <ligand>
        <name>Zn(2+)</name>
        <dbReference type="ChEBI" id="CHEBI:29105"/>
        <note>structural</note>
    </ligand>
</feature>
<feature type="binding site" evidence="8">
    <location>
        <position position="171"/>
    </location>
    <ligand>
        <name>AMP</name>
        <dbReference type="ChEBI" id="CHEBI:456215"/>
    </ligand>
</feature>
<dbReference type="GO" id="GO:0044209">
    <property type="term" value="P:AMP salvage"/>
    <property type="evidence" value="ECO:0007669"/>
    <property type="project" value="UniProtKB-UniRule"/>
</dbReference>
<keyword evidence="2 8" id="KW-0479">Metal-binding</keyword>
<dbReference type="CDD" id="cd01428">
    <property type="entry name" value="ADK"/>
    <property type="match status" value="1"/>
</dbReference>
<dbReference type="InterPro" id="IPR000850">
    <property type="entry name" value="Adenylat/UMP-CMP_kin"/>
</dbReference>
<dbReference type="PRINTS" id="PR00094">
    <property type="entry name" value="ADENYLTKNASE"/>
</dbReference>
<dbReference type="SUPFAM" id="SSF52540">
    <property type="entry name" value="P-loop containing nucleoside triphosphate hydrolases"/>
    <property type="match status" value="1"/>
</dbReference>
<dbReference type="NCBIfam" id="NF001381">
    <property type="entry name" value="PRK00279.1-3"/>
    <property type="match status" value="1"/>
</dbReference>
<dbReference type="GO" id="GO:0005737">
    <property type="term" value="C:cytoplasm"/>
    <property type="evidence" value="ECO:0007669"/>
    <property type="project" value="UniProtKB-SubCell"/>
</dbReference>
<protein>
    <recommendedName>
        <fullName evidence="8 10">Adenylate kinase</fullName>
        <shortName evidence="8">AK</shortName>
        <ecNumber evidence="8 10">2.7.4.3</ecNumber>
    </recommendedName>
    <alternativeName>
        <fullName evidence="8">ATP-AMP transphosphorylase</fullName>
    </alternativeName>
    <alternativeName>
        <fullName evidence="8">ATP:AMP phosphotransferase</fullName>
    </alternativeName>
    <alternativeName>
        <fullName evidence="8">Adenylate monophosphate kinase</fullName>
    </alternativeName>
</protein>
<evidence type="ECO:0000259" key="11">
    <source>
        <dbReference type="Pfam" id="PF05191"/>
    </source>
</evidence>
<dbReference type="GO" id="GO:0005524">
    <property type="term" value="F:ATP binding"/>
    <property type="evidence" value="ECO:0007669"/>
    <property type="project" value="UniProtKB-UniRule"/>
</dbReference>
<feature type="binding site" evidence="8">
    <location>
        <position position="31"/>
    </location>
    <ligand>
        <name>AMP</name>
        <dbReference type="ChEBI" id="CHEBI:456215"/>
    </ligand>
</feature>
<feature type="region of interest" description="LID" evidence="8">
    <location>
        <begin position="126"/>
        <end position="163"/>
    </location>
</feature>
<dbReference type="Proteomes" id="UP000263273">
    <property type="component" value="Unassembled WGS sequence"/>
</dbReference>
<keyword evidence="4 8" id="KW-0547">Nucleotide-binding</keyword>
<keyword evidence="8" id="KW-0963">Cytoplasm</keyword>
<reference evidence="12 13" key="1">
    <citation type="journal article" date="2018" name="Nat. Biotechnol.">
        <title>A standardized bacterial taxonomy based on genome phylogeny substantially revises the tree of life.</title>
        <authorList>
            <person name="Parks D.H."/>
            <person name="Chuvochina M."/>
            <person name="Waite D.W."/>
            <person name="Rinke C."/>
            <person name="Skarshewski A."/>
            <person name="Chaumeil P.A."/>
            <person name="Hugenholtz P."/>
        </authorList>
    </citation>
    <scope>NUCLEOTIDE SEQUENCE [LARGE SCALE GENOMIC DNA]</scope>
    <source>
        <strain evidence="12">UBA10948</strain>
    </source>
</reference>
<keyword evidence="3 8" id="KW-0545">Nucleotide biosynthesis</keyword>
<evidence type="ECO:0000256" key="5">
    <source>
        <dbReference type="ARBA" id="ARBA00022777"/>
    </source>
</evidence>
<dbReference type="InterPro" id="IPR006259">
    <property type="entry name" value="Adenyl_kin_sub"/>
</dbReference>
<keyword evidence="6 8" id="KW-0862">Zinc</keyword>
<feature type="binding site" evidence="8">
    <location>
        <begin position="10"/>
        <end position="15"/>
    </location>
    <ligand>
        <name>ATP</name>
        <dbReference type="ChEBI" id="CHEBI:30616"/>
    </ligand>
</feature>
<dbReference type="AlphaFoldDB" id="A0A354YVT8"/>
<dbReference type="STRING" id="378794.GCA_001570625_00613"/>
<comment type="pathway">
    <text evidence="8">Purine metabolism; AMP biosynthesis via salvage pathway; AMP from ADP: step 1/1.</text>
</comment>
<feature type="binding site" evidence="8">
    <location>
        <position position="150"/>
    </location>
    <ligand>
        <name>Zn(2+)</name>
        <dbReference type="ChEBI" id="CHEBI:29105"/>
        <note>structural</note>
    </ligand>
</feature>
<evidence type="ECO:0000256" key="6">
    <source>
        <dbReference type="ARBA" id="ARBA00022833"/>
    </source>
</evidence>
<evidence type="ECO:0000313" key="13">
    <source>
        <dbReference type="Proteomes" id="UP000263273"/>
    </source>
</evidence>
<comment type="subunit">
    <text evidence="8 10">Monomer.</text>
</comment>
<comment type="caution">
    <text evidence="12">The sequence shown here is derived from an EMBL/GenBank/DDBJ whole genome shotgun (WGS) entry which is preliminary data.</text>
</comment>
<name>A0A354YVT8_9FIRM</name>
<comment type="similarity">
    <text evidence="8 9">Belongs to the adenylate kinase family.</text>
</comment>
<dbReference type="GO" id="GO:0008270">
    <property type="term" value="F:zinc ion binding"/>
    <property type="evidence" value="ECO:0007669"/>
    <property type="project" value="UniProtKB-UniRule"/>
</dbReference>
<dbReference type="EMBL" id="DNZF01000054">
    <property type="protein sequence ID" value="HBK52811.1"/>
    <property type="molecule type" value="Genomic_DNA"/>
</dbReference>
<comment type="catalytic activity">
    <reaction evidence="8 10">
        <text>AMP + ATP = 2 ADP</text>
        <dbReference type="Rhea" id="RHEA:12973"/>
        <dbReference type="ChEBI" id="CHEBI:30616"/>
        <dbReference type="ChEBI" id="CHEBI:456215"/>
        <dbReference type="ChEBI" id="CHEBI:456216"/>
        <dbReference type="EC" id="2.7.4.3"/>
    </reaction>
</comment>
<feature type="binding site" evidence="8">
    <location>
        <position position="92"/>
    </location>
    <ligand>
        <name>AMP</name>
        <dbReference type="ChEBI" id="CHEBI:456215"/>
    </ligand>
</feature>
<dbReference type="InterPro" id="IPR007862">
    <property type="entry name" value="Adenylate_kinase_lid-dom"/>
</dbReference>
<dbReference type="HAMAP" id="MF_00235">
    <property type="entry name" value="Adenylate_kinase_Adk"/>
    <property type="match status" value="1"/>
</dbReference>
<feature type="binding site" evidence="8">
    <location>
        <begin position="136"/>
        <end position="137"/>
    </location>
    <ligand>
        <name>ATP</name>
        <dbReference type="ChEBI" id="CHEBI:30616"/>
    </ligand>
</feature>
<dbReference type="Pfam" id="PF00406">
    <property type="entry name" value="ADK"/>
    <property type="match status" value="1"/>
</dbReference>
<dbReference type="InterPro" id="IPR033690">
    <property type="entry name" value="Adenylat_kinase_CS"/>
</dbReference>
<dbReference type="UniPathway" id="UPA00588">
    <property type="reaction ID" value="UER00649"/>
</dbReference>
<dbReference type="NCBIfam" id="TIGR01351">
    <property type="entry name" value="adk"/>
    <property type="match status" value="1"/>
</dbReference>
<dbReference type="PANTHER" id="PTHR23359">
    <property type="entry name" value="NUCLEOTIDE KINASE"/>
    <property type="match status" value="1"/>
</dbReference>
<keyword evidence="7 8" id="KW-0067">ATP-binding</keyword>
<evidence type="ECO:0000256" key="3">
    <source>
        <dbReference type="ARBA" id="ARBA00022727"/>
    </source>
</evidence>
<keyword evidence="1 8" id="KW-0808">Transferase</keyword>
<dbReference type="InterPro" id="IPR027417">
    <property type="entry name" value="P-loop_NTPase"/>
</dbReference>
<proteinExistence type="inferred from homology"/>
<dbReference type="NCBIfam" id="NF011100">
    <property type="entry name" value="PRK14527.1"/>
    <property type="match status" value="1"/>
</dbReference>
<dbReference type="GO" id="GO:0004017">
    <property type="term" value="F:AMP kinase activity"/>
    <property type="evidence" value="ECO:0007669"/>
    <property type="project" value="UniProtKB-UniRule"/>
</dbReference>
<evidence type="ECO:0000256" key="4">
    <source>
        <dbReference type="ARBA" id="ARBA00022741"/>
    </source>
</evidence>
<comment type="subcellular location">
    <subcellularLocation>
        <location evidence="8 10">Cytoplasm</location>
    </subcellularLocation>
</comment>
<dbReference type="NCBIfam" id="NF001380">
    <property type="entry name" value="PRK00279.1-2"/>
    <property type="match status" value="1"/>
</dbReference>
<comment type="function">
    <text evidence="8">Catalyzes the reversible transfer of the terminal phosphate group between ATP and AMP. Plays an important role in cellular energy homeostasis and in adenine nucleotide metabolism.</text>
</comment>
<feature type="binding site" evidence="8">
    <location>
        <position position="153"/>
    </location>
    <ligand>
        <name>Zn(2+)</name>
        <dbReference type="ChEBI" id="CHEBI:29105"/>
        <note>structural</note>
    </ligand>
</feature>
<feature type="binding site" evidence="8">
    <location>
        <position position="160"/>
    </location>
    <ligand>
        <name>AMP</name>
        <dbReference type="ChEBI" id="CHEBI:456215"/>
    </ligand>
</feature>
<feature type="binding site" evidence="8">
    <location>
        <begin position="85"/>
        <end position="88"/>
    </location>
    <ligand>
        <name>AMP</name>
        <dbReference type="ChEBI" id="CHEBI:456215"/>
    </ligand>
</feature>
<dbReference type="EC" id="2.7.4.3" evidence="8 10"/>
<dbReference type="Gene3D" id="3.40.50.300">
    <property type="entry name" value="P-loop containing nucleotide triphosphate hydrolases"/>
    <property type="match status" value="1"/>
</dbReference>
<gene>
    <name evidence="8" type="primary">adk</name>
    <name evidence="12" type="ORF">DDZ44_02590</name>
</gene>
<evidence type="ECO:0000256" key="1">
    <source>
        <dbReference type="ARBA" id="ARBA00022679"/>
    </source>
</evidence>
<evidence type="ECO:0000256" key="2">
    <source>
        <dbReference type="ARBA" id="ARBA00022723"/>
    </source>
</evidence>
<dbReference type="RefSeq" id="WP_061213147.1">
    <property type="nucleotide sequence ID" value="NZ_DCDX01000048.1"/>
</dbReference>
<evidence type="ECO:0000313" key="12">
    <source>
        <dbReference type="EMBL" id="HBK52811.1"/>
    </source>
</evidence>
<feature type="binding site" evidence="8">
    <location>
        <position position="199"/>
    </location>
    <ligand>
        <name>ATP</name>
        <dbReference type="ChEBI" id="CHEBI:30616"/>
    </ligand>
</feature>
<accession>A0A354YVT8</accession>
<dbReference type="PROSITE" id="PS00113">
    <property type="entry name" value="ADENYLATE_KINASE"/>
    <property type="match status" value="1"/>
</dbReference>
<comment type="domain">
    <text evidence="8">Consists of three domains, a large central CORE domain and two small peripheral domains, NMPbind and LID, which undergo movements during catalysis. The LID domain closes over the site of phosphoryl transfer upon ATP binding. Assembling and dissambling the active center during each catalytic cycle provides an effective means to prevent ATP hydrolysis. Some bacteria have evolved a zinc-coordinating structure that stabilizes the LID domain.</text>
</comment>
<feature type="binding site" evidence="8">
    <location>
        <position position="36"/>
    </location>
    <ligand>
        <name>AMP</name>
        <dbReference type="ChEBI" id="CHEBI:456215"/>
    </ligand>
</feature>
<keyword evidence="5 8" id="KW-0418">Kinase</keyword>
<feature type="binding site" evidence="8">
    <location>
        <position position="127"/>
    </location>
    <ligand>
        <name>ATP</name>
        <dbReference type="ChEBI" id="CHEBI:30616"/>
    </ligand>
</feature>
<feature type="domain" description="Adenylate kinase active site lid" evidence="11">
    <location>
        <begin position="127"/>
        <end position="162"/>
    </location>
</feature>
<sequence>MNIILMGPPGAGKGTQAELIKARFPIPHISTGDIFRDAVNQGSELGQEAQKYMSSGQLVPDEITTAIVKERITQADCEQGFLLDGFPRTTAQAQALDQSLTELGKKIDLAVNIDVPTELLIERLSGRISCQECKRVYNLNFNPPREQGKCDSCGSELVQRNDDRGETVAKRLEVYSQQTRPLLQYYEAQGVLFNIEGSRGSNQVFADIQEKLESL</sequence>
<feature type="binding site" evidence="8">
    <location>
        <begin position="57"/>
        <end position="59"/>
    </location>
    <ligand>
        <name>AMP</name>
        <dbReference type="ChEBI" id="CHEBI:456215"/>
    </ligand>
</feature>